<keyword evidence="3 4" id="KW-0460">Magnesium</keyword>
<feature type="binding site" evidence="4">
    <location>
        <position position="207"/>
    </location>
    <ligand>
        <name>Mg(2+)</name>
        <dbReference type="ChEBI" id="CHEBI:18420"/>
        <label>1</label>
        <note>catalytic</note>
    </ligand>
</feature>
<feature type="binding site" evidence="4">
    <location>
        <position position="92"/>
    </location>
    <ligand>
        <name>Mg(2+)</name>
        <dbReference type="ChEBI" id="CHEBI:18420"/>
        <label>1</label>
        <note>catalytic</note>
    </ligand>
</feature>
<dbReference type="Proteomes" id="UP000782312">
    <property type="component" value="Unassembled WGS sequence"/>
</dbReference>
<keyword evidence="2" id="KW-0378">Hydrolase</keyword>
<dbReference type="GO" id="GO:0046872">
    <property type="term" value="F:metal ion binding"/>
    <property type="evidence" value="ECO:0007669"/>
    <property type="project" value="UniProtKB-KW"/>
</dbReference>
<sequence>MVSENPKEELRRFLGEIAREAGDLAMSFFGRVRMEAKGESVVSEADRAVERHLVSRIRSRYPGDYILAEESGVNGSARPGSATRWWTIDPIDGTGPYLSRLPFWSVSVACLRGPRVEGAAVNMAALGEMLTAVEGEEALRNGGPLAPLDPEPPGPHAYLFVPCREVEGLRIGYEGRRLSLAAASVALAYTALGSACGTVLEPNCAYDFAPAAFILERAGGKVGYPSGKKVDYAELADGRLAPEPVVAAPAAQWDRLRKLVRWG</sequence>
<dbReference type="GO" id="GO:0008934">
    <property type="term" value="F:inositol monophosphate 1-phosphatase activity"/>
    <property type="evidence" value="ECO:0007669"/>
    <property type="project" value="TreeGrafter"/>
</dbReference>
<dbReference type="Gene3D" id="3.40.190.80">
    <property type="match status" value="1"/>
</dbReference>
<feature type="binding site" evidence="4">
    <location>
        <position position="89"/>
    </location>
    <ligand>
        <name>Mg(2+)</name>
        <dbReference type="ChEBI" id="CHEBI:18420"/>
        <label>1</label>
        <note>catalytic</note>
    </ligand>
</feature>
<proteinExistence type="predicted"/>
<dbReference type="PROSITE" id="PS00629">
    <property type="entry name" value="IMP_1"/>
    <property type="match status" value="1"/>
</dbReference>
<evidence type="ECO:0000256" key="1">
    <source>
        <dbReference type="ARBA" id="ARBA00022723"/>
    </source>
</evidence>
<dbReference type="PANTHER" id="PTHR20854:SF4">
    <property type="entry name" value="INOSITOL-1-MONOPHOSPHATASE-RELATED"/>
    <property type="match status" value="1"/>
</dbReference>
<dbReference type="PANTHER" id="PTHR20854">
    <property type="entry name" value="INOSITOL MONOPHOSPHATASE"/>
    <property type="match status" value="1"/>
</dbReference>
<name>A0A932I255_UNCTE</name>
<dbReference type="GO" id="GO:0006020">
    <property type="term" value="P:inositol metabolic process"/>
    <property type="evidence" value="ECO:0007669"/>
    <property type="project" value="TreeGrafter"/>
</dbReference>
<organism evidence="5 6">
    <name type="scientific">Tectimicrobiota bacterium</name>
    <dbReference type="NCBI Taxonomy" id="2528274"/>
    <lineage>
        <taxon>Bacteria</taxon>
        <taxon>Pseudomonadati</taxon>
        <taxon>Nitrospinota/Tectimicrobiota group</taxon>
        <taxon>Candidatus Tectimicrobiota</taxon>
    </lineage>
</organism>
<dbReference type="InterPro" id="IPR000760">
    <property type="entry name" value="Inositol_monophosphatase-like"/>
</dbReference>
<dbReference type="GO" id="GO:0007165">
    <property type="term" value="P:signal transduction"/>
    <property type="evidence" value="ECO:0007669"/>
    <property type="project" value="TreeGrafter"/>
</dbReference>
<dbReference type="SUPFAM" id="SSF56655">
    <property type="entry name" value="Carbohydrate phosphatase"/>
    <property type="match status" value="1"/>
</dbReference>
<evidence type="ECO:0000313" key="5">
    <source>
        <dbReference type="EMBL" id="MBI3127971.1"/>
    </source>
</evidence>
<protein>
    <recommendedName>
        <fullName evidence="7">Inositol monophosphatase</fullName>
    </recommendedName>
</protein>
<feature type="binding site" evidence="4">
    <location>
        <position position="91"/>
    </location>
    <ligand>
        <name>Mg(2+)</name>
        <dbReference type="ChEBI" id="CHEBI:18420"/>
        <label>1</label>
        <note>catalytic</note>
    </ligand>
</feature>
<evidence type="ECO:0000256" key="2">
    <source>
        <dbReference type="ARBA" id="ARBA00022801"/>
    </source>
</evidence>
<accession>A0A932I255</accession>
<dbReference type="InterPro" id="IPR020583">
    <property type="entry name" value="Inositol_monoP_metal-BS"/>
</dbReference>
<evidence type="ECO:0000256" key="4">
    <source>
        <dbReference type="PIRSR" id="PIRSR600760-2"/>
    </source>
</evidence>
<dbReference type="CDD" id="cd01637">
    <property type="entry name" value="IMPase_like"/>
    <property type="match status" value="1"/>
</dbReference>
<dbReference type="AlphaFoldDB" id="A0A932I255"/>
<gene>
    <name evidence="5" type="ORF">HYZ11_10230</name>
</gene>
<feature type="binding site" evidence="4">
    <location>
        <position position="69"/>
    </location>
    <ligand>
        <name>Mg(2+)</name>
        <dbReference type="ChEBI" id="CHEBI:18420"/>
        <label>1</label>
        <note>catalytic</note>
    </ligand>
</feature>
<dbReference type="PRINTS" id="PR00377">
    <property type="entry name" value="IMPHPHTASES"/>
</dbReference>
<keyword evidence="1 4" id="KW-0479">Metal-binding</keyword>
<dbReference type="Gene3D" id="3.30.540.10">
    <property type="entry name" value="Fructose-1,6-Bisphosphatase, subunit A, domain 1"/>
    <property type="match status" value="1"/>
</dbReference>
<comment type="cofactor">
    <cofactor evidence="4">
        <name>Mg(2+)</name>
        <dbReference type="ChEBI" id="CHEBI:18420"/>
    </cofactor>
</comment>
<evidence type="ECO:0000256" key="3">
    <source>
        <dbReference type="ARBA" id="ARBA00022842"/>
    </source>
</evidence>
<comment type="caution">
    <text evidence="5">The sequence shown here is derived from an EMBL/GenBank/DDBJ whole genome shotgun (WGS) entry which is preliminary data.</text>
</comment>
<evidence type="ECO:0000313" key="6">
    <source>
        <dbReference type="Proteomes" id="UP000782312"/>
    </source>
</evidence>
<dbReference type="EMBL" id="JACPUR010000021">
    <property type="protein sequence ID" value="MBI3127971.1"/>
    <property type="molecule type" value="Genomic_DNA"/>
</dbReference>
<evidence type="ECO:0008006" key="7">
    <source>
        <dbReference type="Google" id="ProtNLM"/>
    </source>
</evidence>
<dbReference type="Pfam" id="PF00459">
    <property type="entry name" value="Inositol_P"/>
    <property type="match status" value="1"/>
</dbReference>
<reference evidence="5" key="1">
    <citation type="submission" date="2020-07" db="EMBL/GenBank/DDBJ databases">
        <title>Huge and variable diversity of episymbiotic CPR bacteria and DPANN archaea in groundwater ecosystems.</title>
        <authorList>
            <person name="He C.Y."/>
            <person name="Keren R."/>
            <person name="Whittaker M."/>
            <person name="Farag I.F."/>
            <person name="Doudna J."/>
            <person name="Cate J.H.D."/>
            <person name="Banfield J.F."/>
        </authorList>
    </citation>
    <scope>NUCLEOTIDE SEQUENCE</scope>
    <source>
        <strain evidence="5">NC_groundwater_763_Ag_S-0.2um_68_21</strain>
    </source>
</reference>